<dbReference type="EMBL" id="LGTW01000002">
    <property type="protein sequence ID" value="KWX25519.1"/>
    <property type="molecule type" value="Genomic_DNA"/>
</dbReference>
<keyword evidence="3" id="KW-0472">Membrane</keyword>
<evidence type="ECO:0000256" key="5">
    <source>
        <dbReference type="ARBA" id="ARBA00023288"/>
    </source>
</evidence>
<reference evidence="7 8" key="1">
    <citation type="submission" date="2015-07" db="EMBL/GenBank/DDBJ databases">
        <title>A draft genome sequence of Mycobacterium wolinskyi.</title>
        <authorList>
            <person name="de Man T.J."/>
            <person name="Perry K.A."/>
            <person name="Coulliette A.D."/>
            <person name="Jensen B."/>
            <person name="Toney N.C."/>
            <person name="Limbago B.M."/>
            <person name="Noble-Wang J."/>
        </authorList>
    </citation>
    <scope>NUCLEOTIDE SEQUENCE [LARGE SCALE GENOMIC DNA]</scope>
    <source>
        <strain evidence="7 8">CDC_01</strain>
    </source>
</reference>
<dbReference type="GO" id="GO:0016020">
    <property type="term" value="C:membrane"/>
    <property type="evidence" value="ECO:0007669"/>
    <property type="project" value="InterPro"/>
</dbReference>
<organism evidence="7 8">
    <name type="scientific">Mycolicibacterium wolinskyi</name>
    <dbReference type="NCBI Taxonomy" id="59750"/>
    <lineage>
        <taxon>Bacteria</taxon>
        <taxon>Bacillati</taxon>
        <taxon>Actinomycetota</taxon>
        <taxon>Actinomycetes</taxon>
        <taxon>Mycobacteriales</taxon>
        <taxon>Mycobacteriaceae</taxon>
        <taxon>Mycolicibacterium</taxon>
    </lineage>
</organism>
<evidence type="ECO:0000256" key="3">
    <source>
        <dbReference type="ARBA" id="ARBA00023136"/>
    </source>
</evidence>
<proteinExistence type="predicted"/>
<comment type="caution">
    <text evidence="7">The sequence shown here is derived from an EMBL/GenBank/DDBJ whole genome shotgun (WGS) entry which is preliminary data.</text>
</comment>
<keyword evidence="5" id="KW-0449">Lipoprotein</keyword>
<evidence type="ECO:0000313" key="8">
    <source>
        <dbReference type="Proteomes" id="UP000070612"/>
    </source>
</evidence>
<keyword evidence="1" id="KW-1003">Cell membrane</keyword>
<dbReference type="RefSeq" id="WP_067844550.1">
    <property type="nucleotide sequence ID" value="NZ_LGTW01000002.1"/>
</dbReference>
<evidence type="ECO:0000256" key="6">
    <source>
        <dbReference type="SAM" id="SignalP"/>
    </source>
</evidence>
<dbReference type="PROSITE" id="PS51257">
    <property type="entry name" value="PROKAR_LIPOPROTEIN"/>
    <property type="match status" value="1"/>
</dbReference>
<dbReference type="InterPro" id="IPR008691">
    <property type="entry name" value="LpqH"/>
</dbReference>
<dbReference type="PATRIC" id="fig|59750.3.peg.2793"/>
<feature type="chain" id="PRO_5039661213" description="Lipoprotein" evidence="6">
    <location>
        <begin position="24"/>
        <end position="152"/>
    </location>
</feature>
<evidence type="ECO:0000256" key="2">
    <source>
        <dbReference type="ARBA" id="ARBA00022729"/>
    </source>
</evidence>
<dbReference type="Proteomes" id="UP000070612">
    <property type="component" value="Unassembled WGS sequence"/>
</dbReference>
<protein>
    <recommendedName>
        <fullName evidence="9">Lipoprotein</fullName>
    </recommendedName>
</protein>
<dbReference type="AlphaFoldDB" id="A0A132PT50"/>
<dbReference type="Pfam" id="PF05481">
    <property type="entry name" value="Myco_19_kDa"/>
    <property type="match status" value="1"/>
</dbReference>
<sequence>MRGVTAGAAVALAAALLSAAGCASGPVSDVTIVVDGRTHTVSARVSCTKFPDGKLLIYAAPSKFDATKRVRVLLGTQHRLVVYAAGFRLPEVRGFGDDPGEMVATKVDDAYNISGRLPPEDGQLEWRQFEIDVTCPGYSQPARDQHPRLGSL</sequence>
<gene>
    <name evidence="7" type="ORF">AFM11_04570</name>
</gene>
<name>A0A132PT50_9MYCO</name>
<keyword evidence="2 6" id="KW-0732">Signal</keyword>
<feature type="signal peptide" evidence="6">
    <location>
        <begin position="1"/>
        <end position="23"/>
    </location>
</feature>
<evidence type="ECO:0000313" key="7">
    <source>
        <dbReference type="EMBL" id="KWX25519.1"/>
    </source>
</evidence>
<accession>A0A132PT50</accession>
<evidence type="ECO:0000256" key="4">
    <source>
        <dbReference type="ARBA" id="ARBA00023139"/>
    </source>
</evidence>
<keyword evidence="8" id="KW-1185">Reference proteome</keyword>
<evidence type="ECO:0008006" key="9">
    <source>
        <dbReference type="Google" id="ProtNLM"/>
    </source>
</evidence>
<keyword evidence="4" id="KW-0564">Palmitate</keyword>
<evidence type="ECO:0000256" key="1">
    <source>
        <dbReference type="ARBA" id="ARBA00022475"/>
    </source>
</evidence>